<evidence type="ECO:0000259" key="4">
    <source>
        <dbReference type="PROSITE" id="PS51084"/>
    </source>
</evidence>
<evidence type="ECO:0000313" key="6">
    <source>
        <dbReference type="Proteomes" id="UP000230886"/>
    </source>
</evidence>
<comment type="caution">
    <text evidence="5">The sequence shown here is derived from an EMBL/GenBank/DDBJ whole genome shotgun (WGS) entry which is preliminary data.</text>
</comment>
<dbReference type="InterPro" id="IPR039384">
    <property type="entry name" value="HINT"/>
</dbReference>
<dbReference type="Gene3D" id="3.30.428.10">
    <property type="entry name" value="HIT-like"/>
    <property type="match status" value="1"/>
</dbReference>
<dbReference type="AlphaFoldDB" id="A0A2A5IWA0"/>
<evidence type="ECO:0000313" key="5">
    <source>
        <dbReference type="EMBL" id="PCK21382.1"/>
    </source>
</evidence>
<feature type="domain" description="HIT" evidence="4">
    <location>
        <begin position="6"/>
        <end position="113"/>
    </location>
</feature>
<reference evidence="5 6" key="1">
    <citation type="submission" date="2017-07" db="EMBL/GenBank/DDBJ databases">
        <title>Draft sequence of Rhodococcus enclensis 23b-28.</title>
        <authorList>
            <person name="Besaury L."/>
            <person name="Sancelme M."/>
            <person name="Amato P."/>
            <person name="Lallement A."/>
            <person name="Delort A.-M."/>
        </authorList>
    </citation>
    <scope>NUCLEOTIDE SEQUENCE [LARGE SCALE GENOMIC DNA]</scope>
    <source>
        <strain evidence="5 6">23b-28</strain>
    </source>
</reference>
<dbReference type="Proteomes" id="UP000230886">
    <property type="component" value="Unassembled WGS sequence"/>
</dbReference>
<evidence type="ECO:0000256" key="2">
    <source>
        <dbReference type="PIRSR" id="PIRSR601310-3"/>
    </source>
</evidence>
<sequence length="150" mass="16160">MSDHCLFCGIVAGTVPSVKVAEDETTYAFMDINPGSDGHILVIPKQHSKDLFEIPAEDLTDVTLAAQRIAKAAVAEFGADGVNLLNCCGADAWQTVFHFHLHVIPRYVDKAKDRLVLPWQPGTPGDMEAIATLGSRLFTAPDGQLSTVLD</sequence>
<dbReference type="PANTHER" id="PTHR46648">
    <property type="entry name" value="HIT FAMILY PROTEIN 1"/>
    <property type="match status" value="1"/>
</dbReference>
<dbReference type="InterPro" id="IPR036265">
    <property type="entry name" value="HIT-like_sf"/>
</dbReference>
<dbReference type="InterPro" id="IPR001310">
    <property type="entry name" value="Histidine_triad_HIT"/>
</dbReference>
<dbReference type="PROSITE" id="PS51084">
    <property type="entry name" value="HIT_2"/>
    <property type="match status" value="1"/>
</dbReference>
<name>A0A2A5IWA0_RHOSG</name>
<dbReference type="RefSeq" id="WP_024488120.1">
    <property type="nucleotide sequence ID" value="NZ_JANFQL010000015.1"/>
</dbReference>
<dbReference type="SUPFAM" id="SSF54197">
    <property type="entry name" value="HIT-like"/>
    <property type="match status" value="1"/>
</dbReference>
<proteinExistence type="predicted"/>
<organism evidence="5 6">
    <name type="scientific">Rhodococcus qingshengii</name>
    <dbReference type="NCBI Taxonomy" id="334542"/>
    <lineage>
        <taxon>Bacteria</taxon>
        <taxon>Bacillati</taxon>
        <taxon>Actinomycetota</taxon>
        <taxon>Actinomycetes</taxon>
        <taxon>Mycobacteriales</taxon>
        <taxon>Nocardiaceae</taxon>
        <taxon>Rhodococcus</taxon>
        <taxon>Rhodococcus erythropolis group</taxon>
    </lineage>
</organism>
<feature type="active site" description="Tele-AMP-histidine intermediate" evidence="1">
    <location>
        <position position="100"/>
    </location>
</feature>
<dbReference type="CDD" id="cd01277">
    <property type="entry name" value="HINT_subgroup"/>
    <property type="match status" value="1"/>
</dbReference>
<dbReference type="GO" id="GO:0009117">
    <property type="term" value="P:nucleotide metabolic process"/>
    <property type="evidence" value="ECO:0007669"/>
    <property type="project" value="TreeGrafter"/>
</dbReference>
<evidence type="ECO:0000256" key="3">
    <source>
        <dbReference type="PROSITE-ProRule" id="PRU00464"/>
    </source>
</evidence>
<dbReference type="GO" id="GO:0003824">
    <property type="term" value="F:catalytic activity"/>
    <property type="evidence" value="ECO:0007669"/>
    <property type="project" value="InterPro"/>
</dbReference>
<dbReference type="InterPro" id="IPR011146">
    <property type="entry name" value="HIT-like"/>
</dbReference>
<dbReference type="PRINTS" id="PR00332">
    <property type="entry name" value="HISTRIAD"/>
</dbReference>
<dbReference type="EMBL" id="NOVD01000114">
    <property type="protein sequence ID" value="PCK21382.1"/>
    <property type="molecule type" value="Genomic_DNA"/>
</dbReference>
<gene>
    <name evidence="5" type="ORF">CHR55_34005</name>
</gene>
<dbReference type="PANTHER" id="PTHR46648:SF1">
    <property type="entry name" value="ADENOSINE 5'-MONOPHOSPHORAMIDASE HNT1"/>
    <property type="match status" value="1"/>
</dbReference>
<dbReference type="Pfam" id="PF01230">
    <property type="entry name" value="HIT"/>
    <property type="match status" value="1"/>
</dbReference>
<feature type="short sequence motif" description="Histidine triad motif" evidence="2 3">
    <location>
        <begin position="98"/>
        <end position="102"/>
    </location>
</feature>
<evidence type="ECO:0000256" key="1">
    <source>
        <dbReference type="PIRSR" id="PIRSR601310-1"/>
    </source>
</evidence>
<protein>
    <submittedName>
        <fullName evidence="5">HIT family protein</fullName>
    </submittedName>
</protein>
<accession>A0A2A5IWA0</accession>